<keyword evidence="3" id="KW-1185">Reference proteome</keyword>
<sequence length="333" mass="36897">MSTSDKQQANQQPPQEHLASHKLPNNLTILAYFGTSNPDSLANCKSFCLISPSGTDSSPPNTNKMPSSLRYQISPSATPASPTTRTITASPPQKKQKMSLTQIYYLAHTARGKLSKEAAQGDHNLRLLVGHANLLDGLMLDLANAEQEQESWFNQTVKTASKASEEPKHIQWADTIPEELEEAVEEEFYAESSDSDSDSDDDEEMQPAESMSIRKVPQASATITTIEYDEDEDMEDEDYEDDLALTRTSSAHPPELLHEDSDSESEDEPMPPSPEMALDAFSEKQRQAIVTTSYYQPLPIKSNSPASLPESDQSFFDEGFYLPQRQQTIIAAC</sequence>
<evidence type="ECO:0000256" key="1">
    <source>
        <dbReference type="SAM" id="MobiDB-lite"/>
    </source>
</evidence>
<feature type="region of interest" description="Disordered" evidence="1">
    <location>
        <begin position="1"/>
        <end position="22"/>
    </location>
</feature>
<reference evidence="2" key="1">
    <citation type="submission" date="2021-03" db="EMBL/GenBank/DDBJ databases">
        <authorList>
            <person name="Tagirdzhanova G."/>
        </authorList>
    </citation>
    <scope>NUCLEOTIDE SEQUENCE</scope>
</reference>
<dbReference type="EMBL" id="CAJPDT010000090">
    <property type="protein sequence ID" value="CAF9936285.1"/>
    <property type="molecule type" value="Genomic_DNA"/>
</dbReference>
<name>A0A8H3G5P9_9LECA</name>
<gene>
    <name evidence="2" type="ORF">IMSHALPRED_010698</name>
</gene>
<dbReference type="Proteomes" id="UP000664534">
    <property type="component" value="Unassembled WGS sequence"/>
</dbReference>
<comment type="caution">
    <text evidence="2">The sequence shown here is derived from an EMBL/GenBank/DDBJ whole genome shotgun (WGS) entry which is preliminary data.</text>
</comment>
<proteinExistence type="predicted"/>
<protein>
    <submittedName>
        <fullName evidence="2">Uncharacterized protein</fullName>
    </submittedName>
</protein>
<evidence type="ECO:0000313" key="3">
    <source>
        <dbReference type="Proteomes" id="UP000664534"/>
    </source>
</evidence>
<accession>A0A8H3G5P9</accession>
<dbReference type="AlphaFoldDB" id="A0A8H3G5P9"/>
<dbReference type="InterPro" id="IPR037738">
    <property type="entry name" value="Ecm13-like"/>
</dbReference>
<feature type="compositionally biased region" description="Polar residues" evidence="1">
    <location>
        <begin position="1"/>
        <end position="14"/>
    </location>
</feature>
<feature type="compositionally biased region" description="Acidic residues" evidence="1">
    <location>
        <begin position="227"/>
        <end position="243"/>
    </location>
</feature>
<feature type="compositionally biased region" description="Low complexity" evidence="1">
    <location>
        <begin position="74"/>
        <end position="92"/>
    </location>
</feature>
<feature type="region of interest" description="Disordered" evidence="1">
    <location>
        <begin position="185"/>
        <end position="280"/>
    </location>
</feature>
<evidence type="ECO:0000313" key="2">
    <source>
        <dbReference type="EMBL" id="CAF9936285.1"/>
    </source>
</evidence>
<dbReference type="PANTHER" id="PTHR36826:SF1">
    <property type="entry name" value="PROTEIN ECM13"/>
    <property type="match status" value="1"/>
</dbReference>
<dbReference type="PANTHER" id="PTHR36826">
    <property type="entry name" value="PROTEIN ECM13"/>
    <property type="match status" value="1"/>
</dbReference>
<feature type="compositionally biased region" description="Acidic residues" evidence="1">
    <location>
        <begin position="185"/>
        <end position="206"/>
    </location>
</feature>
<dbReference type="OrthoDB" id="5431245at2759"/>
<organism evidence="2 3">
    <name type="scientific">Imshaugia aleurites</name>
    <dbReference type="NCBI Taxonomy" id="172621"/>
    <lineage>
        <taxon>Eukaryota</taxon>
        <taxon>Fungi</taxon>
        <taxon>Dikarya</taxon>
        <taxon>Ascomycota</taxon>
        <taxon>Pezizomycotina</taxon>
        <taxon>Lecanoromycetes</taxon>
        <taxon>OSLEUM clade</taxon>
        <taxon>Lecanoromycetidae</taxon>
        <taxon>Lecanorales</taxon>
        <taxon>Lecanorineae</taxon>
        <taxon>Parmeliaceae</taxon>
        <taxon>Imshaugia</taxon>
    </lineage>
</organism>
<feature type="region of interest" description="Disordered" evidence="1">
    <location>
        <begin position="74"/>
        <end position="95"/>
    </location>
</feature>